<evidence type="ECO:0000313" key="3">
    <source>
        <dbReference type="Proteomes" id="UP001497516"/>
    </source>
</evidence>
<evidence type="ECO:0000256" key="1">
    <source>
        <dbReference type="SAM" id="MobiDB-lite"/>
    </source>
</evidence>
<protein>
    <submittedName>
        <fullName evidence="2">Uncharacterized protein</fullName>
    </submittedName>
</protein>
<evidence type="ECO:0000313" key="2">
    <source>
        <dbReference type="EMBL" id="CAL1355438.1"/>
    </source>
</evidence>
<accession>A0AAV2CFX6</accession>
<feature type="region of interest" description="Disordered" evidence="1">
    <location>
        <begin position="93"/>
        <end position="133"/>
    </location>
</feature>
<gene>
    <name evidence="2" type="ORF">LTRI10_LOCUS3202</name>
</gene>
<feature type="compositionally biased region" description="Polar residues" evidence="1">
    <location>
        <begin position="102"/>
        <end position="115"/>
    </location>
</feature>
<keyword evidence="3" id="KW-1185">Reference proteome</keyword>
<organism evidence="2 3">
    <name type="scientific">Linum trigynum</name>
    <dbReference type="NCBI Taxonomy" id="586398"/>
    <lineage>
        <taxon>Eukaryota</taxon>
        <taxon>Viridiplantae</taxon>
        <taxon>Streptophyta</taxon>
        <taxon>Embryophyta</taxon>
        <taxon>Tracheophyta</taxon>
        <taxon>Spermatophyta</taxon>
        <taxon>Magnoliopsida</taxon>
        <taxon>eudicotyledons</taxon>
        <taxon>Gunneridae</taxon>
        <taxon>Pentapetalae</taxon>
        <taxon>rosids</taxon>
        <taxon>fabids</taxon>
        <taxon>Malpighiales</taxon>
        <taxon>Linaceae</taxon>
        <taxon>Linum</taxon>
    </lineage>
</organism>
<name>A0AAV2CFX6_9ROSI</name>
<dbReference type="AlphaFoldDB" id="A0AAV2CFX6"/>
<proteinExistence type="predicted"/>
<reference evidence="2 3" key="1">
    <citation type="submission" date="2024-04" db="EMBL/GenBank/DDBJ databases">
        <authorList>
            <person name="Fracassetti M."/>
        </authorList>
    </citation>
    <scope>NUCLEOTIDE SEQUENCE [LARGE SCALE GENOMIC DNA]</scope>
</reference>
<dbReference type="Proteomes" id="UP001497516">
    <property type="component" value="Chromosome 1"/>
</dbReference>
<dbReference type="EMBL" id="OZ034813">
    <property type="protein sequence ID" value="CAL1355438.1"/>
    <property type="molecule type" value="Genomic_DNA"/>
</dbReference>
<sequence length="133" mass="14721">MLEDPVDHCLTIVPYNPVLAESIEDWKARSDQMEIINRSIEVCRILGLQVDDSGPLAEEKIAGLAEEVCSSRRRKHRSKLVMEKHSLGISDCNSHAPRRWQRTGQSSENVYSCPSQERGPVGSGNGANGYIAS</sequence>